<sequence length="590" mass="66497">MQATERELLLLRAALHDDPSVAVASCRTWQAQTSLEQAPYAETRLVPAIFARLSAITPPIEIPTKFRGKARATFTQNMILARELLPYIETLAASFPVIAIKGLAICARYGAWSRRGMGDFDIHVRFQDLEAICRRLRADGWAPGRGMTWDSLVHRIACKRASWGLTRGPAELDLHWRIADDAGQRRLEQALWAEARTFEVQGCKILVPSPEIALIYALDHGFRQGTRADAMQTILDAVLLLGDCDMERLARAIADAGLVPEFRRLRSLLIESGVARAQALDEGAAGSAAASPPRRGPARPGFLQRIRDRRASRVPPSRMERKLLKFPRLYRAWEAVGRPRPLEMLLLRAVGPFTMPLRPQGVPKALYDLRRCEVVDEIGGVGWGWPEPEPTCIWSDRADARLIVPVLRRTDYRIALSFSVYRGSSPAPDIAVLANGHLVGSIDFRRTPEVSTYVFPVTKRMLFSDWLEISLRPNEYVPERLARENYALRRGVPIQRLQLVRMDDPLATPIDLFVASPLQEKVEKGIEPYKSRFERIRATIAASPSRNSNLLPPDFDPVLYVLNNPGLFDAEVDPYFHYLTHGRSEGRLWR</sequence>
<dbReference type="RefSeq" id="WP_151118613.1">
    <property type="nucleotide sequence ID" value="NZ_CP042582.1"/>
</dbReference>
<dbReference type="AlphaFoldDB" id="A0A5J6N139"/>
<feature type="region of interest" description="Disordered" evidence="1">
    <location>
        <begin position="283"/>
        <end position="302"/>
    </location>
</feature>
<evidence type="ECO:0000313" key="2">
    <source>
        <dbReference type="EMBL" id="QEX23197.1"/>
    </source>
</evidence>
<protein>
    <submittedName>
        <fullName evidence="2">Uncharacterized protein</fullName>
    </submittedName>
</protein>
<keyword evidence="3" id="KW-1185">Reference proteome</keyword>
<feature type="compositionally biased region" description="Low complexity" evidence="1">
    <location>
        <begin position="283"/>
        <end position="301"/>
    </location>
</feature>
<organism evidence="2 3">
    <name type="scientific">Hypericibacter adhaerens</name>
    <dbReference type="NCBI Taxonomy" id="2602016"/>
    <lineage>
        <taxon>Bacteria</taxon>
        <taxon>Pseudomonadati</taxon>
        <taxon>Pseudomonadota</taxon>
        <taxon>Alphaproteobacteria</taxon>
        <taxon>Rhodospirillales</taxon>
        <taxon>Dongiaceae</taxon>
        <taxon>Hypericibacter</taxon>
    </lineage>
</organism>
<evidence type="ECO:0000256" key="1">
    <source>
        <dbReference type="SAM" id="MobiDB-lite"/>
    </source>
</evidence>
<dbReference type="EMBL" id="CP042582">
    <property type="protein sequence ID" value="QEX23197.1"/>
    <property type="molecule type" value="Genomic_DNA"/>
</dbReference>
<dbReference type="OrthoDB" id="9773927at2"/>
<evidence type="ECO:0000313" key="3">
    <source>
        <dbReference type="Proteomes" id="UP000325797"/>
    </source>
</evidence>
<dbReference type="KEGG" id="hadh:FRZ61_31320"/>
<dbReference type="InterPro" id="IPR039498">
    <property type="entry name" value="NTP_transf_5"/>
</dbReference>
<dbReference type="Proteomes" id="UP000325797">
    <property type="component" value="Chromosome"/>
</dbReference>
<accession>A0A5J6N139</accession>
<dbReference type="Pfam" id="PF14907">
    <property type="entry name" value="NTP_transf_5"/>
    <property type="match status" value="1"/>
</dbReference>
<gene>
    <name evidence="2" type="ORF">FRZ61_31320</name>
</gene>
<proteinExistence type="predicted"/>
<name>A0A5J6N139_9PROT</name>
<reference evidence="2 3" key="1">
    <citation type="submission" date="2019-08" db="EMBL/GenBank/DDBJ databases">
        <title>Hyperibacter terrae gen. nov., sp. nov. and Hyperibacter viscosus sp. nov., two new members in the family Rhodospirillaceae isolated from the rhizosphere of Hypericum perforatum.</title>
        <authorList>
            <person name="Noviana Z."/>
        </authorList>
    </citation>
    <scope>NUCLEOTIDE SEQUENCE [LARGE SCALE GENOMIC DNA]</scope>
    <source>
        <strain evidence="2 3">R5959</strain>
    </source>
</reference>